<dbReference type="SUPFAM" id="SSF56300">
    <property type="entry name" value="Metallo-dependent phosphatases"/>
    <property type="match status" value="1"/>
</dbReference>
<dbReference type="GO" id="GO:0004115">
    <property type="term" value="F:3',5'-cyclic-AMP phosphodiesterase activity"/>
    <property type="evidence" value="ECO:0007669"/>
    <property type="project" value="UniProtKB-EC"/>
</dbReference>
<name>A0A644ZMP5_9ZZZZ</name>
<accession>A0A644ZMP5</accession>
<reference evidence="6" key="1">
    <citation type="submission" date="2019-08" db="EMBL/GenBank/DDBJ databases">
        <authorList>
            <person name="Kucharzyk K."/>
            <person name="Murdoch R.W."/>
            <person name="Higgins S."/>
            <person name="Loffler F."/>
        </authorList>
    </citation>
    <scope>NUCLEOTIDE SEQUENCE</scope>
</reference>
<dbReference type="AlphaFoldDB" id="A0A644ZMP5"/>
<dbReference type="EMBL" id="VSSQ01008832">
    <property type="protein sequence ID" value="MPM39973.1"/>
    <property type="molecule type" value="Genomic_DNA"/>
</dbReference>
<keyword evidence="3" id="KW-0408">Iron</keyword>
<dbReference type="Gene3D" id="3.60.21.10">
    <property type="match status" value="1"/>
</dbReference>
<dbReference type="EC" id="3.1.4.53" evidence="6"/>
<protein>
    <submittedName>
        <fullName evidence="6">3',5'-cyclic adenosine monophosphate phosphodiesterase CpdA</fullName>
        <ecNumber evidence="6">3.1.4.53</ecNumber>
    </submittedName>
</protein>
<evidence type="ECO:0000259" key="5">
    <source>
        <dbReference type="Pfam" id="PF00149"/>
    </source>
</evidence>
<comment type="caution">
    <text evidence="6">The sequence shown here is derived from an EMBL/GenBank/DDBJ whole genome shotgun (WGS) entry which is preliminary data.</text>
</comment>
<dbReference type="GO" id="GO:0046872">
    <property type="term" value="F:metal ion binding"/>
    <property type="evidence" value="ECO:0007669"/>
    <property type="project" value="UniProtKB-KW"/>
</dbReference>
<dbReference type="InterPro" id="IPR050884">
    <property type="entry name" value="CNP_phosphodiesterase-III"/>
</dbReference>
<dbReference type="InterPro" id="IPR004843">
    <property type="entry name" value="Calcineurin-like_PHP"/>
</dbReference>
<evidence type="ECO:0000256" key="2">
    <source>
        <dbReference type="ARBA" id="ARBA00022801"/>
    </source>
</evidence>
<feature type="domain" description="Calcineurin-like phosphoesterase" evidence="5">
    <location>
        <begin position="26"/>
        <end position="278"/>
    </location>
</feature>
<dbReference type="InterPro" id="IPR029052">
    <property type="entry name" value="Metallo-depent_PP-like"/>
</dbReference>
<comment type="similarity">
    <text evidence="4">Belongs to the cyclic nucleotide phosphodiesterase class-III family.</text>
</comment>
<dbReference type="PANTHER" id="PTHR42988:SF2">
    <property type="entry name" value="CYCLIC NUCLEOTIDE PHOSPHODIESTERASE CBUA0032-RELATED"/>
    <property type="match status" value="1"/>
</dbReference>
<evidence type="ECO:0000256" key="3">
    <source>
        <dbReference type="ARBA" id="ARBA00023004"/>
    </source>
</evidence>
<dbReference type="PANTHER" id="PTHR42988">
    <property type="entry name" value="PHOSPHOHYDROLASE"/>
    <property type="match status" value="1"/>
</dbReference>
<gene>
    <name evidence="6" type="primary">cpdA_58</name>
    <name evidence="6" type="ORF">SDC9_86610</name>
</gene>
<proteinExistence type="inferred from homology"/>
<dbReference type="Pfam" id="PF00149">
    <property type="entry name" value="Metallophos"/>
    <property type="match status" value="1"/>
</dbReference>
<evidence type="ECO:0000256" key="1">
    <source>
        <dbReference type="ARBA" id="ARBA00022723"/>
    </source>
</evidence>
<organism evidence="6">
    <name type="scientific">bioreactor metagenome</name>
    <dbReference type="NCBI Taxonomy" id="1076179"/>
    <lineage>
        <taxon>unclassified sequences</taxon>
        <taxon>metagenomes</taxon>
        <taxon>ecological metagenomes</taxon>
    </lineage>
</organism>
<evidence type="ECO:0000313" key="6">
    <source>
        <dbReference type="EMBL" id="MPM39973.1"/>
    </source>
</evidence>
<evidence type="ECO:0000256" key="4">
    <source>
        <dbReference type="ARBA" id="ARBA00025742"/>
    </source>
</evidence>
<keyword evidence="1" id="KW-0479">Metal-binding</keyword>
<keyword evidence="2 6" id="KW-0378">Hydrolase</keyword>
<sequence length="522" mass="58780">MKRTISSVFFFWVITSFFFVEAQHARIGVISDLHYTHPALIVEKGKALEDYLRRDRKLLLESDALLRKSVENLLCEDVNVVLIPGDLTKDGELVSHRGVVELLSPLREKGVKVLVVPGNHDIDNPDAVSFHGGVTHKVESVTPAEFKDIYSDYGYDSALSLDEHSLSYVNEPVEGLRIICIDACKYRDNTFISRGAKKDSCVTHGTVKPETMNWIKNEVRLAKLLGKQVIAMMHHGVVEHFDHQSFFASPYLVDNFEWVQQSFMEAGLNVVFTGHFHASDIARIEDEKGNYLYDIETGSVVTYPCPYRVIDLSNNHLDIQTKLTDSIDFPIPSGMNFQAYAKKMVDVGFNEMISALISEYHSSLPVYLPRWLKGIIRIPDAEKFTDMVLFNLSPSAVEMLVAHYGGNENNIENAHRHKEELLLAIDSSVRDLCKASAGSLSGIIEKLVVRSKTIKKTKQAVSSIWENTFLTGKGVVKGRLMDNSINDLNYLLTLNTNENINNGNFYANENVNDEVEVKLFSE</sequence>